<dbReference type="GO" id="GO:0004252">
    <property type="term" value="F:serine-type endopeptidase activity"/>
    <property type="evidence" value="ECO:0007669"/>
    <property type="project" value="InterPro"/>
</dbReference>
<evidence type="ECO:0000256" key="2">
    <source>
        <dbReference type="ARBA" id="ARBA00022670"/>
    </source>
</evidence>
<keyword evidence="6" id="KW-0732">Signal</keyword>
<protein>
    <submittedName>
        <fullName evidence="8">Peptidase S1, PA clan,Serine proteases, trypsin family, histidine active site,Serine proteases, trypsin</fullName>
    </submittedName>
</protein>
<dbReference type="AlphaFoldDB" id="A0A5E4N3L7"/>
<dbReference type="InterPro" id="IPR018114">
    <property type="entry name" value="TRYPSIN_HIS"/>
</dbReference>
<dbReference type="Gene3D" id="2.40.10.10">
    <property type="entry name" value="Trypsin-like serine proteases"/>
    <property type="match status" value="1"/>
</dbReference>
<dbReference type="InterPro" id="IPR009003">
    <property type="entry name" value="Peptidase_S1_PA"/>
</dbReference>
<evidence type="ECO:0000256" key="1">
    <source>
        <dbReference type="ARBA" id="ARBA00007664"/>
    </source>
</evidence>
<accession>A0A5E4N3L7</accession>
<dbReference type="PANTHER" id="PTHR24276:SF98">
    <property type="entry name" value="FI18310P1-RELATED"/>
    <property type="match status" value="1"/>
</dbReference>
<dbReference type="OrthoDB" id="6576428at2759"/>
<dbReference type="InterPro" id="IPR050430">
    <property type="entry name" value="Peptidase_S1"/>
</dbReference>
<gene>
    <name evidence="8" type="ORF">CINCED_3A021545</name>
</gene>
<feature type="chain" id="PRO_5023068670" evidence="6">
    <location>
        <begin position="18"/>
        <end position="362"/>
    </location>
</feature>
<dbReference type="EMBL" id="CABPRJ010001483">
    <property type="protein sequence ID" value="VVC38579.1"/>
    <property type="molecule type" value="Genomic_DNA"/>
</dbReference>
<dbReference type="Pfam" id="PF00089">
    <property type="entry name" value="Trypsin"/>
    <property type="match status" value="1"/>
</dbReference>
<keyword evidence="9" id="KW-1185">Reference proteome</keyword>
<evidence type="ECO:0000313" key="8">
    <source>
        <dbReference type="EMBL" id="VVC38579.1"/>
    </source>
</evidence>
<keyword evidence="4" id="KW-0720">Serine protease</keyword>
<keyword evidence="3" id="KW-0378">Hydrolase</keyword>
<feature type="domain" description="Peptidase S1" evidence="7">
    <location>
        <begin position="29"/>
        <end position="278"/>
    </location>
</feature>
<dbReference type="PANTHER" id="PTHR24276">
    <property type="entry name" value="POLYSERASE-RELATED"/>
    <property type="match status" value="1"/>
</dbReference>
<dbReference type="PRINTS" id="PR00722">
    <property type="entry name" value="CHYMOTRYPSIN"/>
</dbReference>
<comment type="similarity">
    <text evidence="1">Belongs to the peptidase S1 family.</text>
</comment>
<dbReference type="PROSITE" id="PS50240">
    <property type="entry name" value="TRYPSIN_DOM"/>
    <property type="match status" value="1"/>
</dbReference>
<evidence type="ECO:0000256" key="4">
    <source>
        <dbReference type="ARBA" id="ARBA00022825"/>
    </source>
</evidence>
<evidence type="ECO:0000313" key="9">
    <source>
        <dbReference type="Proteomes" id="UP000325440"/>
    </source>
</evidence>
<proteinExistence type="inferred from homology"/>
<dbReference type="PROSITE" id="PS00134">
    <property type="entry name" value="TRYPSIN_HIS"/>
    <property type="match status" value="1"/>
</dbReference>
<reference evidence="8 9" key="1">
    <citation type="submission" date="2019-08" db="EMBL/GenBank/DDBJ databases">
        <authorList>
            <person name="Alioto T."/>
            <person name="Alioto T."/>
            <person name="Gomez Garrido J."/>
        </authorList>
    </citation>
    <scope>NUCLEOTIDE SEQUENCE [LARGE SCALE GENOMIC DNA]</scope>
</reference>
<keyword evidence="5" id="KW-1015">Disulfide bond</keyword>
<dbReference type="GO" id="GO:0006508">
    <property type="term" value="P:proteolysis"/>
    <property type="evidence" value="ECO:0007669"/>
    <property type="project" value="UniProtKB-KW"/>
</dbReference>
<dbReference type="SMART" id="SM00020">
    <property type="entry name" value="Tryp_SPc"/>
    <property type="match status" value="1"/>
</dbReference>
<evidence type="ECO:0000259" key="7">
    <source>
        <dbReference type="PROSITE" id="PS50240"/>
    </source>
</evidence>
<dbReference type="SUPFAM" id="SSF50494">
    <property type="entry name" value="Trypsin-like serine proteases"/>
    <property type="match status" value="1"/>
</dbReference>
<sequence length="362" mass="41617">MNITIATIILFITHITGQPTKSHRRTVRIANGDQFSIDHYTYVVGLKIEHVNENGNVEKIYCTGSLVSPLFVLSAAHCILKGDINIEVYRNNPRNNLTDEKRIVVKLFKHSLFNETSLVSDLCLLKINAPFRNITSYAMVSGYPSPELFGNETTLTCIILGWGFNEFGYPTDMANVAPVRVKYGPDACEVPPDNKFINDFVEQTWKEFLCAVPDNRMTCIGDSGGALMCQGYLFGITSHGYNYYPGMGDLKIKCGDSRVQTRFLFVYNYQKWIDDILYETSERKILRKIFGILKDEKTAEWRKRKNKELKKLFQKPNILSTIQSRKLHENPNGKRPLECHRLRWEDVLRTDMESLGEGLDWY</sequence>
<dbReference type="InterPro" id="IPR043504">
    <property type="entry name" value="Peptidase_S1_PA_chymotrypsin"/>
</dbReference>
<name>A0A5E4N3L7_9HEMI</name>
<evidence type="ECO:0000256" key="3">
    <source>
        <dbReference type="ARBA" id="ARBA00022801"/>
    </source>
</evidence>
<evidence type="ECO:0000256" key="5">
    <source>
        <dbReference type="ARBA" id="ARBA00023157"/>
    </source>
</evidence>
<organism evidence="8 9">
    <name type="scientific">Cinara cedri</name>
    <dbReference type="NCBI Taxonomy" id="506608"/>
    <lineage>
        <taxon>Eukaryota</taxon>
        <taxon>Metazoa</taxon>
        <taxon>Ecdysozoa</taxon>
        <taxon>Arthropoda</taxon>
        <taxon>Hexapoda</taxon>
        <taxon>Insecta</taxon>
        <taxon>Pterygota</taxon>
        <taxon>Neoptera</taxon>
        <taxon>Paraneoptera</taxon>
        <taxon>Hemiptera</taxon>
        <taxon>Sternorrhyncha</taxon>
        <taxon>Aphidomorpha</taxon>
        <taxon>Aphidoidea</taxon>
        <taxon>Aphididae</taxon>
        <taxon>Lachninae</taxon>
        <taxon>Cinara</taxon>
    </lineage>
</organism>
<feature type="signal peptide" evidence="6">
    <location>
        <begin position="1"/>
        <end position="17"/>
    </location>
</feature>
<evidence type="ECO:0000256" key="6">
    <source>
        <dbReference type="SAM" id="SignalP"/>
    </source>
</evidence>
<dbReference type="InterPro" id="IPR001314">
    <property type="entry name" value="Peptidase_S1A"/>
</dbReference>
<dbReference type="Proteomes" id="UP000325440">
    <property type="component" value="Unassembled WGS sequence"/>
</dbReference>
<keyword evidence="2 8" id="KW-0645">Protease</keyword>
<dbReference type="InterPro" id="IPR001254">
    <property type="entry name" value="Trypsin_dom"/>
</dbReference>